<dbReference type="GO" id="GO:0000785">
    <property type="term" value="C:chromatin"/>
    <property type="evidence" value="ECO:0007669"/>
    <property type="project" value="TreeGrafter"/>
</dbReference>
<dbReference type="GO" id="GO:0061733">
    <property type="term" value="F:protein-lysine-acetyltransferase activity"/>
    <property type="evidence" value="ECO:0007669"/>
    <property type="project" value="TreeGrafter"/>
</dbReference>
<evidence type="ECO:0000313" key="3">
    <source>
        <dbReference type="EMBL" id="GMK56659.1"/>
    </source>
</evidence>
<dbReference type="AlphaFoldDB" id="A0AAD3TU95"/>
<name>A0AAD3TU95_9TREE</name>
<accession>A0AAD3TU95</accession>
<dbReference type="Gene3D" id="3.40.630.30">
    <property type="match status" value="1"/>
</dbReference>
<reference evidence="3" key="1">
    <citation type="journal article" date="2023" name="BMC Genomics">
        <title>Chromosome-level genome assemblies of Cutaneotrichosporon spp. (Trichosporonales, Basidiomycota) reveal imbalanced evolution between nucleotide sequences and chromosome synteny.</title>
        <authorList>
            <person name="Kobayashi Y."/>
            <person name="Kayamori A."/>
            <person name="Aoki K."/>
            <person name="Shiwa Y."/>
            <person name="Matsutani M."/>
            <person name="Fujita N."/>
            <person name="Sugita T."/>
            <person name="Iwasaki W."/>
            <person name="Tanaka N."/>
            <person name="Takashima M."/>
        </authorList>
    </citation>
    <scope>NUCLEOTIDE SEQUENCE</scope>
    <source>
        <strain evidence="3">HIS016</strain>
    </source>
</reference>
<dbReference type="Pfam" id="PF13880">
    <property type="entry name" value="Acetyltransf_13"/>
    <property type="match status" value="1"/>
</dbReference>
<dbReference type="Proteomes" id="UP001222932">
    <property type="component" value="Unassembled WGS sequence"/>
</dbReference>
<keyword evidence="4" id="KW-1185">Reference proteome</keyword>
<evidence type="ECO:0000313" key="4">
    <source>
        <dbReference type="Proteomes" id="UP001222932"/>
    </source>
</evidence>
<dbReference type="SUPFAM" id="SSF55729">
    <property type="entry name" value="Acyl-CoA N-acyltransferases (Nat)"/>
    <property type="match status" value="1"/>
</dbReference>
<evidence type="ECO:0000256" key="1">
    <source>
        <dbReference type="SAM" id="MobiDB-lite"/>
    </source>
</evidence>
<gene>
    <name evidence="3" type="ORF">CspeluHIS016_0304990</name>
</gene>
<dbReference type="CDD" id="cd04301">
    <property type="entry name" value="NAT_SF"/>
    <property type="match status" value="1"/>
</dbReference>
<protein>
    <recommendedName>
        <fullName evidence="2">N-acetyltransferase ESCO acetyl-transferase domain-containing protein</fullName>
    </recommendedName>
</protein>
<dbReference type="PANTHER" id="PTHR45884">
    <property type="entry name" value="N-ACETYLTRANSFERASE ECO"/>
    <property type="match status" value="1"/>
</dbReference>
<feature type="compositionally biased region" description="Polar residues" evidence="1">
    <location>
        <begin position="35"/>
        <end position="63"/>
    </location>
</feature>
<dbReference type="GO" id="GO:0005634">
    <property type="term" value="C:nucleus"/>
    <property type="evidence" value="ECO:0007669"/>
    <property type="project" value="TreeGrafter"/>
</dbReference>
<feature type="compositionally biased region" description="Polar residues" evidence="1">
    <location>
        <begin position="91"/>
        <end position="101"/>
    </location>
</feature>
<reference evidence="3" key="2">
    <citation type="submission" date="2023-06" db="EMBL/GenBank/DDBJ databases">
        <authorList>
            <person name="Kobayashi Y."/>
            <person name="Kayamori A."/>
            <person name="Aoki K."/>
            <person name="Shiwa Y."/>
            <person name="Fujita N."/>
            <person name="Sugita T."/>
            <person name="Iwasaki W."/>
            <person name="Tanaka N."/>
            <person name="Takashima M."/>
        </authorList>
    </citation>
    <scope>NUCLEOTIDE SEQUENCE</scope>
    <source>
        <strain evidence="3">HIS016</strain>
    </source>
</reference>
<organism evidence="3 4">
    <name type="scientific">Cutaneotrichosporon spelunceum</name>
    <dbReference type="NCBI Taxonomy" id="1672016"/>
    <lineage>
        <taxon>Eukaryota</taxon>
        <taxon>Fungi</taxon>
        <taxon>Dikarya</taxon>
        <taxon>Basidiomycota</taxon>
        <taxon>Agaricomycotina</taxon>
        <taxon>Tremellomycetes</taxon>
        <taxon>Trichosporonales</taxon>
        <taxon>Trichosporonaceae</taxon>
        <taxon>Cutaneotrichosporon</taxon>
    </lineage>
</organism>
<dbReference type="PANTHER" id="PTHR45884:SF2">
    <property type="entry name" value="N-ACETYLTRANSFERASE ECO"/>
    <property type="match status" value="1"/>
</dbReference>
<dbReference type="GO" id="GO:0007064">
    <property type="term" value="P:mitotic sister chromatid cohesion"/>
    <property type="evidence" value="ECO:0007669"/>
    <property type="project" value="TreeGrafter"/>
</dbReference>
<evidence type="ECO:0000259" key="2">
    <source>
        <dbReference type="Pfam" id="PF13880"/>
    </source>
</evidence>
<proteinExistence type="predicted"/>
<feature type="region of interest" description="Disordered" evidence="1">
    <location>
        <begin position="1"/>
        <end position="138"/>
    </location>
</feature>
<dbReference type="EMBL" id="BTCM01000003">
    <property type="protein sequence ID" value="GMK56659.1"/>
    <property type="molecule type" value="Genomic_DNA"/>
</dbReference>
<dbReference type="InterPro" id="IPR016181">
    <property type="entry name" value="Acyl_CoA_acyltransferase"/>
</dbReference>
<sequence length="376" mass="40488">MQSAKPPVRRTYGRRVTSSPPRKTMLFTPPPSSPRLASQDESPTRPFQQLSPTHASEIMSSPTPKRILDSDPVEVPSKRARPLSGLDFNLPPNQGPKQATLASFFGPTRRSRAAPPSPSPSGPPTSKNKHKLGTKDRPKLTQLHFMNGAQRSCTECGMSYMRGGEDDRTHAIHHARVTRGIPFPKSREGFDAGTLSWNGGSARLVVAEGRWDDVYSTVDGVLSASPLTPKMREACKLVLAITSSLPLNVKAAKVDGRERIVGVVVAQPIKTAMRVLGNDEDTEDKVDSGGGVVCDPTPLPTPLGIHRLFVVPAYRGCGLARAMLDAASAHTVYGCRFDPKAGQVAFSQPTDSGRAVMQAWGKGAVRVFDEGQLQGR</sequence>
<dbReference type="InterPro" id="IPR028009">
    <property type="entry name" value="ESCO_Acetyltransf_dom"/>
</dbReference>
<feature type="domain" description="N-acetyltransferase ESCO acetyl-transferase" evidence="2">
    <location>
        <begin position="303"/>
        <end position="363"/>
    </location>
</feature>
<comment type="caution">
    <text evidence="3">The sequence shown here is derived from an EMBL/GenBank/DDBJ whole genome shotgun (WGS) entry which is preliminary data.</text>
</comment>